<dbReference type="Proteomes" id="UP000626786">
    <property type="component" value="Unassembled WGS sequence"/>
</dbReference>
<evidence type="ECO:0000313" key="1">
    <source>
        <dbReference type="EMBL" id="MBD7984021.1"/>
    </source>
</evidence>
<dbReference type="EMBL" id="JACSQN010000004">
    <property type="protein sequence ID" value="MBD7984021.1"/>
    <property type="molecule type" value="Genomic_DNA"/>
</dbReference>
<protein>
    <submittedName>
        <fullName evidence="1">Transcriptional regulator</fullName>
    </submittedName>
</protein>
<evidence type="ECO:0000313" key="2">
    <source>
        <dbReference type="Proteomes" id="UP000626786"/>
    </source>
</evidence>
<dbReference type="RefSeq" id="WP_191693719.1">
    <property type="nucleotide sequence ID" value="NZ_JACSQN010000004.1"/>
</dbReference>
<keyword evidence="2" id="KW-1185">Reference proteome</keyword>
<sequence length="73" mass="8581">MREKLMKMCERHELAEMIYMGADGSLTKRRVQIISIGSDSFIAFCLLRRSRRTFKVERVLSVQQVVHREPQAI</sequence>
<gene>
    <name evidence="1" type="ORF">H9649_05475</name>
</gene>
<comment type="caution">
    <text evidence="1">The sequence shown here is derived from an EMBL/GenBank/DDBJ whole genome shotgun (WGS) entry which is preliminary data.</text>
</comment>
<name>A0ABR8U7L5_9BACL</name>
<accession>A0ABR8U7L5</accession>
<organism evidence="1 2">
    <name type="scientific">Sporosarcina quadrami</name>
    <dbReference type="NCBI Taxonomy" id="2762234"/>
    <lineage>
        <taxon>Bacteria</taxon>
        <taxon>Bacillati</taxon>
        <taxon>Bacillota</taxon>
        <taxon>Bacilli</taxon>
        <taxon>Bacillales</taxon>
        <taxon>Caryophanaceae</taxon>
        <taxon>Sporosarcina</taxon>
    </lineage>
</organism>
<proteinExistence type="predicted"/>
<reference evidence="1 2" key="1">
    <citation type="submission" date="2020-08" db="EMBL/GenBank/DDBJ databases">
        <title>A Genomic Blueprint of the Chicken Gut Microbiome.</title>
        <authorList>
            <person name="Gilroy R."/>
            <person name="Ravi A."/>
            <person name="Getino M."/>
            <person name="Pursley I."/>
            <person name="Horton D.L."/>
            <person name="Alikhan N.-F."/>
            <person name="Baker D."/>
            <person name="Gharbi K."/>
            <person name="Hall N."/>
            <person name="Watson M."/>
            <person name="Adriaenssens E.M."/>
            <person name="Foster-Nyarko E."/>
            <person name="Jarju S."/>
            <person name="Secka A."/>
            <person name="Antonio M."/>
            <person name="Oren A."/>
            <person name="Chaudhuri R."/>
            <person name="La Ragione R.M."/>
            <person name="Hildebrand F."/>
            <person name="Pallen M.J."/>
        </authorList>
    </citation>
    <scope>NUCLEOTIDE SEQUENCE [LARGE SCALE GENOMIC DNA]</scope>
    <source>
        <strain evidence="1 2">Sa2YVA2</strain>
    </source>
</reference>